<protein>
    <submittedName>
        <fullName evidence="6">Sad1 / UNC-like protein</fullName>
    </submittedName>
</protein>
<comment type="subcellular location">
    <subcellularLocation>
        <location evidence="1">Endomembrane system</location>
    </subcellularLocation>
</comment>
<accession>A0A0D8X8L5</accession>
<dbReference type="GO" id="GO:0005737">
    <property type="term" value="C:cytoplasm"/>
    <property type="evidence" value="ECO:0007669"/>
    <property type="project" value="TreeGrafter"/>
</dbReference>
<dbReference type="PANTHER" id="PTHR12953:SF0">
    <property type="entry name" value="SUN DOMAIN-CONTAINING OSSIFICATION FACTOR"/>
    <property type="match status" value="1"/>
</dbReference>
<feature type="domain" description="SUN" evidence="5">
    <location>
        <begin position="170"/>
        <end position="324"/>
    </location>
</feature>
<keyword evidence="2" id="KW-0812">Transmembrane</keyword>
<evidence type="ECO:0000256" key="3">
    <source>
        <dbReference type="ARBA" id="ARBA00022989"/>
    </source>
</evidence>
<evidence type="ECO:0000313" key="7">
    <source>
        <dbReference type="Proteomes" id="UP000053766"/>
    </source>
</evidence>
<dbReference type="GO" id="GO:0012505">
    <property type="term" value="C:endomembrane system"/>
    <property type="evidence" value="ECO:0007669"/>
    <property type="project" value="UniProtKB-SubCell"/>
</dbReference>
<dbReference type="PANTHER" id="PTHR12953">
    <property type="entry name" value="MEMBRANE PROTEIN CH1 RELATED"/>
    <property type="match status" value="1"/>
</dbReference>
<evidence type="ECO:0000256" key="4">
    <source>
        <dbReference type="ARBA" id="ARBA00023136"/>
    </source>
</evidence>
<organism evidence="6 7">
    <name type="scientific">Dictyocaulus viviparus</name>
    <name type="common">Bovine lungworm</name>
    <dbReference type="NCBI Taxonomy" id="29172"/>
    <lineage>
        <taxon>Eukaryota</taxon>
        <taxon>Metazoa</taxon>
        <taxon>Ecdysozoa</taxon>
        <taxon>Nematoda</taxon>
        <taxon>Chromadorea</taxon>
        <taxon>Rhabditida</taxon>
        <taxon>Rhabditina</taxon>
        <taxon>Rhabditomorpha</taxon>
        <taxon>Strongyloidea</taxon>
        <taxon>Metastrongylidae</taxon>
        <taxon>Dictyocaulus</taxon>
    </lineage>
</organism>
<evidence type="ECO:0000256" key="2">
    <source>
        <dbReference type="ARBA" id="ARBA00022692"/>
    </source>
</evidence>
<gene>
    <name evidence="6" type="ORF">DICVIV_13147</name>
</gene>
<evidence type="ECO:0000313" key="6">
    <source>
        <dbReference type="EMBL" id="KJH40888.1"/>
    </source>
</evidence>
<proteinExistence type="predicted"/>
<keyword evidence="7" id="KW-1185">Reference proteome</keyword>
<evidence type="ECO:0000259" key="5">
    <source>
        <dbReference type="PROSITE" id="PS51469"/>
    </source>
</evidence>
<feature type="non-terminal residue" evidence="6">
    <location>
        <position position="602"/>
    </location>
</feature>
<reference evidence="6 7" key="1">
    <citation type="submission" date="2013-11" db="EMBL/GenBank/DDBJ databases">
        <title>Draft genome of the bovine lungworm Dictyocaulus viviparus.</title>
        <authorList>
            <person name="Mitreva M."/>
        </authorList>
    </citation>
    <scope>NUCLEOTIDE SEQUENCE [LARGE SCALE GENOMIC DNA]</scope>
    <source>
        <strain evidence="6 7">HannoverDv2000</strain>
    </source>
</reference>
<dbReference type="EMBL" id="KN716982">
    <property type="protein sequence ID" value="KJH40888.1"/>
    <property type="molecule type" value="Genomic_DNA"/>
</dbReference>
<dbReference type="InterPro" id="IPR045120">
    <property type="entry name" value="Suco/Slp1-like"/>
</dbReference>
<dbReference type="GO" id="GO:0034975">
    <property type="term" value="P:protein folding in endoplasmic reticulum"/>
    <property type="evidence" value="ECO:0007669"/>
    <property type="project" value="TreeGrafter"/>
</dbReference>
<keyword evidence="4" id="KW-0472">Membrane</keyword>
<dbReference type="STRING" id="29172.A0A0D8X8L5"/>
<evidence type="ECO:0000256" key="1">
    <source>
        <dbReference type="ARBA" id="ARBA00004308"/>
    </source>
</evidence>
<dbReference type="PROSITE" id="PS51469">
    <property type="entry name" value="SUN"/>
    <property type="match status" value="1"/>
</dbReference>
<dbReference type="AlphaFoldDB" id="A0A0D8X8L5"/>
<keyword evidence="3" id="KW-1133">Transmembrane helix</keyword>
<dbReference type="InterPro" id="IPR012919">
    <property type="entry name" value="SUN_dom"/>
</dbReference>
<dbReference type="OrthoDB" id="266334at2759"/>
<dbReference type="GO" id="GO:0016020">
    <property type="term" value="C:membrane"/>
    <property type="evidence" value="ECO:0007669"/>
    <property type="project" value="InterPro"/>
</dbReference>
<dbReference type="Pfam" id="PF07738">
    <property type="entry name" value="Sad1_UNC"/>
    <property type="match status" value="1"/>
</dbReference>
<name>A0A0D8X8L5_DICVI</name>
<reference evidence="7" key="2">
    <citation type="journal article" date="2016" name="Sci. Rep.">
        <title>Dictyocaulus viviparus genome, variome and transcriptome elucidate lungworm biology and support future intervention.</title>
        <authorList>
            <person name="McNulty S.N."/>
            <person name="Strube C."/>
            <person name="Rosa B.A."/>
            <person name="Martin J.C."/>
            <person name="Tyagi R."/>
            <person name="Choi Y.J."/>
            <person name="Wang Q."/>
            <person name="Hallsworth Pepin K."/>
            <person name="Zhang X."/>
            <person name="Ozersky P."/>
            <person name="Wilson R.K."/>
            <person name="Sternberg P.W."/>
            <person name="Gasser R.B."/>
            <person name="Mitreva M."/>
        </authorList>
    </citation>
    <scope>NUCLEOTIDE SEQUENCE [LARGE SCALE GENOMIC DNA]</scope>
    <source>
        <strain evidence="7">HannoverDv2000</strain>
    </source>
</reference>
<dbReference type="Proteomes" id="UP000053766">
    <property type="component" value="Unassembled WGS sequence"/>
</dbReference>
<sequence>MTEMTERWYMKVILMYIAVFWPMVRGNNVCFADGFRTIVYTYLGNYGLSCPTEVSLQFDHKLPIRSKSTKRNSTNEKSSARKCTSDQSTSTLQFVYKIMCNFFLFMDMFSFRNPSTVLLPDTADEECSKRSSSESHQPIATFDEWTKEKLKQDHRKFSPSASEIGVPIFGSQQLSPSTATTRNYASKECGAKVLLSNPEAENTKAILSEKEKDEYMRNPCEKAGYKFVIIELCETIQLRSIELANYELFSSGPRTIRLWFAERFPAGEWQLITELTAIDSRQIQQFPISSNGIYIKFMKMELLSHYGNEHYCTLSVLKVLGTSMIDEYEAEAEAASVVHVRNNIASVLEKQINHTVVETAITTTTANSFVETELKDVFTSYSEASDAIHETLASSTVIGMVQETSGNPISQFMDISKDNLSGTTNGYYNISRKHEVINPFEVCYLCPKSGPYIHTSQFCSAFVWKVSRHDFKRNETDRSISVSRKSMSSGRFERSLFLFFMKKSPQTCPVSSKKDQLPADFDYMRTRNSSLKKESVFMKLNKRIAALELNMSLSSEYLSELSRQYVAQADEHHKRMKQAREIVNEAVEAVYARVNETFEKKV</sequence>